<dbReference type="GO" id="GO:0006886">
    <property type="term" value="P:intracellular protein transport"/>
    <property type="evidence" value="ECO:0007669"/>
    <property type="project" value="InterPro"/>
</dbReference>
<dbReference type="HOGENOM" id="CLU_006318_1_0_1"/>
<feature type="domain" description="Vesicle tethering protein Uso1/P115-like head" evidence="5">
    <location>
        <begin position="372"/>
        <end position="626"/>
    </location>
</feature>
<evidence type="ECO:0000256" key="3">
    <source>
        <dbReference type="ARBA" id="ARBA00023054"/>
    </source>
</evidence>
<reference evidence="7" key="1">
    <citation type="submission" date="2014-01" db="EMBL/GenBank/DDBJ databases">
        <title>The genome of the white-rot fungus Pycnoporus cinnabarinus: a basidiomycete model with a versatile arsenal for lignocellulosic biomass breakdown.</title>
        <authorList>
            <person name="Levasseur A."/>
            <person name="Lomascolo A."/>
            <person name="Ruiz-Duenas F.J."/>
            <person name="Uzan E."/>
            <person name="Piumi F."/>
            <person name="Kues U."/>
            <person name="Ram A.F.J."/>
            <person name="Murat C."/>
            <person name="Haon M."/>
            <person name="Benoit I."/>
            <person name="Arfi Y."/>
            <person name="Chevret D."/>
            <person name="Drula E."/>
            <person name="Kwon M.J."/>
            <person name="Gouret P."/>
            <person name="Lesage-Meessen L."/>
            <person name="Lombard V."/>
            <person name="Mariette J."/>
            <person name="Noirot C."/>
            <person name="Park J."/>
            <person name="Patyshakuliyeva A."/>
            <person name="Wieneger R.A.B."/>
            <person name="Wosten H.A.B."/>
            <person name="Martin F."/>
            <person name="Coutinho P.M."/>
            <person name="de Vries R."/>
            <person name="Martinez A.T."/>
            <person name="Klopp C."/>
            <person name="Pontarotti P."/>
            <person name="Henrissat B."/>
            <person name="Record E."/>
        </authorList>
    </citation>
    <scope>NUCLEOTIDE SEQUENCE [LARGE SCALE GENOMIC DNA]</scope>
    <source>
        <strain evidence="7">BRFM137</strain>
    </source>
</reference>
<dbReference type="GO" id="GO:0012507">
    <property type="term" value="C:ER to Golgi transport vesicle membrane"/>
    <property type="evidence" value="ECO:0007669"/>
    <property type="project" value="TreeGrafter"/>
</dbReference>
<evidence type="ECO:0008006" key="9">
    <source>
        <dbReference type="Google" id="ProtNLM"/>
    </source>
</evidence>
<comment type="caution">
    <text evidence="7">The sequence shown here is derived from an EMBL/GenBank/DDBJ whole genome shotgun (WGS) entry which is preliminary data.</text>
</comment>
<feature type="domain" description="Uso1/p115-like vesicle tethering protein C-terminal" evidence="6">
    <location>
        <begin position="753"/>
        <end position="855"/>
    </location>
</feature>
<dbReference type="InterPro" id="IPR006953">
    <property type="entry name" value="Vesicle_Uso1_P115_head"/>
</dbReference>
<dbReference type="GO" id="GO:0048211">
    <property type="term" value="P:Golgi vesicle docking"/>
    <property type="evidence" value="ECO:0007669"/>
    <property type="project" value="TreeGrafter"/>
</dbReference>
<evidence type="ECO:0000259" key="5">
    <source>
        <dbReference type="Pfam" id="PF04869"/>
    </source>
</evidence>
<dbReference type="GO" id="GO:0005783">
    <property type="term" value="C:endoplasmic reticulum"/>
    <property type="evidence" value="ECO:0007669"/>
    <property type="project" value="TreeGrafter"/>
</dbReference>
<keyword evidence="8" id="KW-1185">Reference proteome</keyword>
<evidence type="ECO:0000259" key="6">
    <source>
        <dbReference type="Pfam" id="PF04871"/>
    </source>
</evidence>
<gene>
    <name evidence="7" type="ORF">BN946_scf184888.g15</name>
</gene>
<feature type="compositionally biased region" description="Acidic residues" evidence="4">
    <location>
        <begin position="840"/>
        <end position="855"/>
    </location>
</feature>
<dbReference type="GO" id="GO:0006888">
    <property type="term" value="P:endoplasmic reticulum to Golgi vesicle-mediated transport"/>
    <property type="evidence" value="ECO:0007669"/>
    <property type="project" value="TreeGrafter"/>
</dbReference>
<evidence type="ECO:0000256" key="4">
    <source>
        <dbReference type="SAM" id="MobiDB-lite"/>
    </source>
</evidence>
<dbReference type="OMA" id="WLWEDPK"/>
<dbReference type="GO" id="GO:0005795">
    <property type="term" value="C:Golgi stack"/>
    <property type="evidence" value="ECO:0007669"/>
    <property type="project" value="TreeGrafter"/>
</dbReference>
<dbReference type="Proteomes" id="UP000029665">
    <property type="component" value="Unassembled WGS sequence"/>
</dbReference>
<dbReference type="PANTHER" id="PTHR10013">
    <property type="entry name" value="GENERAL VESICULAR TRANSPORT FACTOR P115"/>
    <property type="match status" value="1"/>
</dbReference>
<dbReference type="InterPro" id="IPR016024">
    <property type="entry name" value="ARM-type_fold"/>
</dbReference>
<keyword evidence="2" id="KW-0333">Golgi apparatus</keyword>
<evidence type="ECO:0000313" key="8">
    <source>
        <dbReference type="Proteomes" id="UP000029665"/>
    </source>
</evidence>
<dbReference type="OrthoDB" id="198977at2759"/>
<dbReference type="InterPro" id="IPR006955">
    <property type="entry name" value="Uso1_p115_C"/>
</dbReference>
<feature type="region of interest" description="Disordered" evidence="4">
    <location>
        <begin position="491"/>
        <end position="518"/>
    </location>
</feature>
<sequence>MEFFSQINVALRGPAGQPQSATDTIARLADRLSPSTLLADRRAAVLALKGLARDWKAEVGERALHGLLDVLQNDAEVDADIGKAVLETLNILCEVDENAPAAARELGYQHTDAVLADEKVAQKLFNLMGDHSFYTRYAALQFLSILLQNRRHLVQAYFLKAPVGVTSLIALLEDKREIIRNEAIFTIQSLISQSPEIQKIMAFEGAFEKLFNIVVGEQGVEGGVVVQDALACIDGLLRFNQSNQSYFRGSSLPPVLLSLIGFPPSLPFDTPAPHQFLLQLWDVPQKRTNVSIVVGIIGLLARHAGPPDVLSIACARCLVEIGITSNFPTSIKAQALRLIPSNLSPLPLAELVVTPYMPVPDTNGEEWDRLQPTSALDALVELVLHGEYNGMLDGERRTKDGMDLRAAAVAVFQNFVQKEEISEAIVQAMVAQPGSEAPVTPLLYSLATVPISPLNIPAVTSTHFSTLLFAHLLRFSPRAKTLARSIIPQPGASTSASSYFVPADDGAPPAPEDDGEDADAPQTLLQILSEHLSLAFLARGRADLPDREAREWDRLCVGYLCLLIQWLWEDPVAVREFLEAGALGVLVEPINQTAEEDAVIPGLCAFLLGVCYEFNREPGEVTRYAFTYFLPPVSGLLILSNSATIHPILTRLGIDMLQGRIARLRDDDRFKAIGPDNFVLTYPSAPATHHQSHQGPPSAGAPKPEIEEGEIWFDWPFVDFWKSNYYTIQKGIAADPNSLSAAAGHGAESAMLIASLKDVIRNQASEIEKLQQQIKSLSEPNDEVADLRAQVTTLTQQLSEAEEKRRDVEKEQEDLLVLLDELNNKRRRDKERMREAGLEVSEDEDDDDDEEEDEE</sequence>
<dbReference type="GO" id="GO:0048280">
    <property type="term" value="P:vesicle fusion with Golgi apparatus"/>
    <property type="evidence" value="ECO:0007669"/>
    <property type="project" value="InterPro"/>
</dbReference>
<name>A0A060SNJ9_PYCCI</name>
<feature type="region of interest" description="Disordered" evidence="4">
    <location>
        <begin position="826"/>
        <end position="855"/>
    </location>
</feature>
<dbReference type="InterPro" id="IPR024095">
    <property type="entry name" value="Vesicle_P115"/>
</dbReference>
<dbReference type="EMBL" id="CCBP010000315">
    <property type="protein sequence ID" value="CDO75965.1"/>
    <property type="molecule type" value="Genomic_DNA"/>
</dbReference>
<evidence type="ECO:0000313" key="7">
    <source>
        <dbReference type="EMBL" id="CDO75965.1"/>
    </source>
</evidence>
<dbReference type="PANTHER" id="PTHR10013:SF0">
    <property type="entry name" value="GENERAL VESICULAR TRANSPORT FACTOR P115"/>
    <property type="match status" value="1"/>
</dbReference>
<dbReference type="SUPFAM" id="SSF48371">
    <property type="entry name" value="ARM repeat"/>
    <property type="match status" value="1"/>
</dbReference>
<comment type="subcellular location">
    <subcellularLocation>
        <location evidence="1">Golgi apparatus</location>
    </subcellularLocation>
</comment>
<dbReference type="Gene3D" id="1.25.10.10">
    <property type="entry name" value="Leucine-rich Repeat Variant"/>
    <property type="match status" value="1"/>
</dbReference>
<protein>
    <recommendedName>
        <fullName evidence="9">Vesicle tethering protein Uso1/P115-like head domain-containing protein</fullName>
    </recommendedName>
</protein>
<keyword evidence="3" id="KW-0175">Coiled coil</keyword>
<evidence type="ECO:0000256" key="2">
    <source>
        <dbReference type="ARBA" id="ARBA00023034"/>
    </source>
</evidence>
<dbReference type="STRING" id="5643.A0A060SNJ9"/>
<dbReference type="InterPro" id="IPR011989">
    <property type="entry name" value="ARM-like"/>
</dbReference>
<accession>A0A060SNJ9</accession>
<evidence type="ECO:0000256" key="1">
    <source>
        <dbReference type="ARBA" id="ARBA00004555"/>
    </source>
</evidence>
<dbReference type="Pfam" id="PF04871">
    <property type="entry name" value="Uso1_p115_C"/>
    <property type="match status" value="1"/>
</dbReference>
<organism evidence="7 8">
    <name type="scientific">Pycnoporus cinnabarinus</name>
    <name type="common">Cinnabar-red polypore</name>
    <name type="synonym">Trametes cinnabarina</name>
    <dbReference type="NCBI Taxonomy" id="5643"/>
    <lineage>
        <taxon>Eukaryota</taxon>
        <taxon>Fungi</taxon>
        <taxon>Dikarya</taxon>
        <taxon>Basidiomycota</taxon>
        <taxon>Agaricomycotina</taxon>
        <taxon>Agaricomycetes</taxon>
        <taxon>Polyporales</taxon>
        <taxon>Polyporaceae</taxon>
        <taxon>Trametes</taxon>
    </lineage>
</organism>
<dbReference type="AlphaFoldDB" id="A0A060SNJ9"/>
<dbReference type="Pfam" id="PF04869">
    <property type="entry name" value="Uso1_p115_head"/>
    <property type="match status" value="1"/>
</dbReference>
<proteinExistence type="predicted"/>
<dbReference type="GO" id="GO:0000139">
    <property type="term" value="C:Golgi membrane"/>
    <property type="evidence" value="ECO:0007669"/>
    <property type="project" value="InterPro"/>
</dbReference>